<reference evidence="2" key="1">
    <citation type="submission" date="2022-11" db="UniProtKB">
        <authorList>
            <consortium name="WormBaseParasite"/>
        </authorList>
    </citation>
    <scope>IDENTIFICATION</scope>
</reference>
<dbReference type="AlphaFoldDB" id="A0A915JFF8"/>
<organism evidence="1 2">
    <name type="scientific">Romanomermis culicivorax</name>
    <name type="common">Nematode worm</name>
    <dbReference type="NCBI Taxonomy" id="13658"/>
    <lineage>
        <taxon>Eukaryota</taxon>
        <taxon>Metazoa</taxon>
        <taxon>Ecdysozoa</taxon>
        <taxon>Nematoda</taxon>
        <taxon>Enoplea</taxon>
        <taxon>Dorylaimia</taxon>
        <taxon>Mermithida</taxon>
        <taxon>Mermithoidea</taxon>
        <taxon>Mermithidae</taxon>
        <taxon>Romanomermis</taxon>
    </lineage>
</organism>
<proteinExistence type="predicted"/>
<keyword evidence="1" id="KW-1185">Reference proteome</keyword>
<protein>
    <submittedName>
        <fullName evidence="2">Uncharacterized protein</fullName>
    </submittedName>
</protein>
<name>A0A915JFF8_ROMCU</name>
<evidence type="ECO:0000313" key="1">
    <source>
        <dbReference type="Proteomes" id="UP000887565"/>
    </source>
</evidence>
<dbReference type="Proteomes" id="UP000887565">
    <property type="component" value="Unplaced"/>
</dbReference>
<evidence type="ECO:0000313" key="2">
    <source>
        <dbReference type="WBParaSite" id="nRc.2.0.1.t24919-RA"/>
    </source>
</evidence>
<accession>A0A915JFF8</accession>
<sequence length="110" mass="12465">MTCYKEAKKFLMFQLLPNCNPMSLKHELTTITPEAGQEARQHNIINCIILIDDSNGQCIIGTNFLVHPDIFAILNFKDNYIEIQDVKLPLKVIAAIKRLAKMFLSAACNK</sequence>
<dbReference type="WBParaSite" id="nRc.2.0.1.t24919-RA">
    <property type="protein sequence ID" value="nRc.2.0.1.t24919-RA"/>
    <property type="gene ID" value="nRc.2.0.1.g24919"/>
</dbReference>